<keyword evidence="4" id="KW-1185">Reference proteome</keyword>
<dbReference type="CDD" id="cd16442">
    <property type="entry name" value="BPL"/>
    <property type="match status" value="1"/>
</dbReference>
<dbReference type="InterPro" id="IPR045864">
    <property type="entry name" value="aa-tRNA-synth_II/BPL/LPL"/>
</dbReference>
<proteinExistence type="predicted"/>
<dbReference type="Gene3D" id="3.30.930.10">
    <property type="entry name" value="Bira Bifunctional Protein, Domain 2"/>
    <property type="match status" value="1"/>
</dbReference>
<organism evidence="3 4">
    <name type="scientific">Persicobacter psychrovividus</name>
    <dbReference type="NCBI Taxonomy" id="387638"/>
    <lineage>
        <taxon>Bacteria</taxon>
        <taxon>Pseudomonadati</taxon>
        <taxon>Bacteroidota</taxon>
        <taxon>Cytophagia</taxon>
        <taxon>Cytophagales</taxon>
        <taxon>Persicobacteraceae</taxon>
        <taxon>Persicobacter</taxon>
    </lineage>
</organism>
<dbReference type="EMBL" id="AP025292">
    <property type="protein sequence ID" value="BDC98076.1"/>
    <property type="molecule type" value="Genomic_DNA"/>
</dbReference>
<accession>A0ABM7VAX2</accession>
<dbReference type="InterPro" id="IPR004143">
    <property type="entry name" value="BPL_LPL_catalytic"/>
</dbReference>
<evidence type="ECO:0000256" key="1">
    <source>
        <dbReference type="ARBA" id="ARBA00022598"/>
    </source>
</evidence>
<gene>
    <name evidence="3" type="ORF">PEPS_03570</name>
</gene>
<name>A0ABM7VAX2_9BACT</name>
<feature type="domain" description="BPL/LPL catalytic" evidence="2">
    <location>
        <begin position="1"/>
        <end position="161"/>
    </location>
</feature>
<dbReference type="NCBIfam" id="TIGR00121">
    <property type="entry name" value="birA_ligase"/>
    <property type="match status" value="1"/>
</dbReference>
<sequence length="229" mass="25783">MNFALKGDINNGTVIVAEDQTAGRGQRGNHWESEPGKNLTFSAAVQLPFVHLSEQFYISMVVALSIYEVLEQYIPSDLLKLKWPNDILVGEQKICGILIENVIRAGKIDWCVIGVGLNVNQMSFQLDRAISLGMCCGQLFDKREILQLIVQSMSERFHNLAEGHQEKIKEAYLNALYGYQQVHDFEEADGTRIKGRIIGVEDQGPLLVESALGQKSYQFKEIKFVALDY</sequence>
<evidence type="ECO:0000313" key="4">
    <source>
        <dbReference type="Proteomes" id="UP001354989"/>
    </source>
</evidence>
<dbReference type="PROSITE" id="PS51733">
    <property type="entry name" value="BPL_LPL_CATALYTIC"/>
    <property type="match status" value="1"/>
</dbReference>
<dbReference type="PANTHER" id="PTHR12835">
    <property type="entry name" value="BIOTIN PROTEIN LIGASE"/>
    <property type="match status" value="1"/>
</dbReference>
<evidence type="ECO:0000259" key="2">
    <source>
        <dbReference type="PROSITE" id="PS51733"/>
    </source>
</evidence>
<dbReference type="Pfam" id="PF03099">
    <property type="entry name" value="BPL_LplA_LipB"/>
    <property type="match status" value="1"/>
</dbReference>
<dbReference type="PANTHER" id="PTHR12835:SF5">
    <property type="entry name" value="BIOTIN--PROTEIN LIGASE"/>
    <property type="match status" value="1"/>
</dbReference>
<dbReference type="InterPro" id="IPR004408">
    <property type="entry name" value="Biotin_CoA_COase_ligase"/>
</dbReference>
<evidence type="ECO:0000313" key="3">
    <source>
        <dbReference type="EMBL" id="BDC98076.1"/>
    </source>
</evidence>
<keyword evidence="1 3" id="KW-0436">Ligase</keyword>
<protein>
    <submittedName>
        <fullName evidence="3">Biotin--[acetyl-CoA-carboxylase] ligase</fullName>
    </submittedName>
</protein>
<dbReference type="Proteomes" id="UP001354989">
    <property type="component" value="Chromosome"/>
</dbReference>
<reference evidence="3 4" key="1">
    <citation type="submission" date="2021-12" db="EMBL/GenBank/DDBJ databases">
        <title>Genome sequencing of bacteria with rrn-lacking chromosome and rrn-plasmid.</title>
        <authorList>
            <person name="Anda M."/>
            <person name="Iwasaki W."/>
        </authorList>
    </citation>
    <scope>NUCLEOTIDE SEQUENCE [LARGE SCALE GENOMIC DNA]</scope>
    <source>
        <strain evidence="3 4">NBRC 101262</strain>
    </source>
</reference>
<dbReference type="SUPFAM" id="SSF55681">
    <property type="entry name" value="Class II aaRS and biotin synthetases"/>
    <property type="match status" value="1"/>
</dbReference>
<dbReference type="GO" id="GO:0016874">
    <property type="term" value="F:ligase activity"/>
    <property type="evidence" value="ECO:0007669"/>
    <property type="project" value="UniProtKB-KW"/>
</dbReference>